<comment type="caution">
    <text evidence="6">The sequence shown here is derived from an EMBL/GenBank/DDBJ whole genome shotgun (WGS) entry which is preliminary data.</text>
</comment>
<evidence type="ECO:0000256" key="4">
    <source>
        <dbReference type="ARBA" id="ARBA00022837"/>
    </source>
</evidence>
<dbReference type="Gene3D" id="3.30.1120.10">
    <property type="match status" value="1"/>
</dbReference>
<evidence type="ECO:0000259" key="5">
    <source>
        <dbReference type="Pfam" id="PF00884"/>
    </source>
</evidence>
<evidence type="ECO:0000256" key="2">
    <source>
        <dbReference type="ARBA" id="ARBA00022723"/>
    </source>
</evidence>
<dbReference type="GO" id="GO:0046872">
    <property type="term" value="F:metal ion binding"/>
    <property type="evidence" value="ECO:0007669"/>
    <property type="project" value="UniProtKB-KW"/>
</dbReference>
<keyword evidence="7" id="KW-1185">Reference proteome</keyword>
<dbReference type="EMBL" id="POSP01000004">
    <property type="protein sequence ID" value="PND36241.1"/>
    <property type="molecule type" value="Genomic_DNA"/>
</dbReference>
<dbReference type="InterPro" id="IPR017850">
    <property type="entry name" value="Alkaline_phosphatase_core_sf"/>
</dbReference>
<dbReference type="Pfam" id="PF00884">
    <property type="entry name" value="Sulfatase"/>
    <property type="match status" value="1"/>
</dbReference>
<keyword evidence="2" id="KW-0479">Metal-binding</keyword>
<dbReference type="GO" id="GO:0004065">
    <property type="term" value="F:arylsulfatase activity"/>
    <property type="evidence" value="ECO:0007669"/>
    <property type="project" value="TreeGrafter"/>
</dbReference>
<dbReference type="RefSeq" id="WP_102770014.1">
    <property type="nucleotide sequence ID" value="NZ_POSP01000004.1"/>
</dbReference>
<dbReference type="Gene3D" id="3.40.720.10">
    <property type="entry name" value="Alkaline Phosphatase, subunit A"/>
    <property type="match status" value="1"/>
</dbReference>
<evidence type="ECO:0000313" key="7">
    <source>
        <dbReference type="Proteomes" id="UP000235916"/>
    </source>
</evidence>
<dbReference type="InterPro" id="IPR006311">
    <property type="entry name" value="TAT_signal"/>
</dbReference>
<sequence length="488" mass="53696">MSDSPTHRGHWSRRDWLERSLGAAAGLGLGAGSASALAADTAKPAGAAPHIVFIMADDLGWGDLGCYGQTDFSTPVLDRMAAQGQRLTQAYANSPVCSATRTALITGRYQYRLRVGLEEPIPSRDSPHGLPPDHPTLPGQLRAAGYRTTLVGKWHLGHPPAFGPLKSGYESFYGNLGGGIDYFNHKDSTGPKAQVDFWDGERLLDTQGYYTDLLSSRAVEVIQACKTDPRPLFLSLHYTAPHWPWEGPEDAALAGQLKSLLHHDGGSLETYGRMVQAMDRGIGRVLQALREQGLEDNTLVVFTSDNGGERFSRTWPFSGQKTELLEGGIRVPLILRWPARLQAGVSEQTAISMDMLPSLLAAASAPAPALASDGIDLLPVLQGREPLQARRLFWRYKAQGQRALREGTMKYLRIRQHEFLFDLSRDPRERANLASAQADRLATMRALWEQWNAEMLPITPDVYTHWVRGDRQADRYGVNAPEAPAGKD</sequence>
<evidence type="ECO:0000256" key="1">
    <source>
        <dbReference type="ARBA" id="ARBA00008779"/>
    </source>
</evidence>
<comment type="similarity">
    <text evidence="1">Belongs to the sulfatase family.</text>
</comment>
<protein>
    <submittedName>
        <fullName evidence="6">Twin-arginine translocation pathway signal protein</fullName>
    </submittedName>
</protein>
<dbReference type="PANTHER" id="PTHR42693:SF53">
    <property type="entry name" value="ENDO-4-O-SULFATASE"/>
    <property type="match status" value="1"/>
</dbReference>
<dbReference type="AlphaFoldDB" id="A0A2N8KS07"/>
<accession>A0A2N8KS07</accession>
<gene>
    <name evidence="6" type="ORF">C1O66_21265</name>
</gene>
<proteinExistence type="inferred from homology"/>
<dbReference type="SUPFAM" id="SSF53649">
    <property type="entry name" value="Alkaline phosphatase-like"/>
    <property type="match status" value="1"/>
</dbReference>
<dbReference type="OrthoDB" id="9766107at2"/>
<keyword evidence="4" id="KW-0106">Calcium</keyword>
<dbReference type="InterPro" id="IPR024607">
    <property type="entry name" value="Sulfatase_CS"/>
</dbReference>
<dbReference type="InterPro" id="IPR000917">
    <property type="entry name" value="Sulfatase_N"/>
</dbReference>
<name>A0A2N8KS07_9BURK</name>
<evidence type="ECO:0000313" key="6">
    <source>
        <dbReference type="EMBL" id="PND36241.1"/>
    </source>
</evidence>
<dbReference type="PROSITE" id="PS00149">
    <property type="entry name" value="SULFATASE_2"/>
    <property type="match status" value="1"/>
</dbReference>
<reference evidence="6 7" key="1">
    <citation type="submission" date="2018-01" db="EMBL/GenBank/DDBJ databases">
        <title>Draft genome sequence of Paucibacter aquatile CR182 isolated from freshwater of the Nakdong River.</title>
        <authorList>
            <person name="Choi A."/>
            <person name="Chung E.J."/>
        </authorList>
    </citation>
    <scope>NUCLEOTIDE SEQUENCE [LARGE SCALE GENOMIC DNA]</scope>
    <source>
        <strain evidence="6 7">CR182</strain>
    </source>
</reference>
<dbReference type="PANTHER" id="PTHR42693">
    <property type="entry name" value="ARYLSULFATASE FAMILY MEMBER"/>
    <property type="match status" value="1"/>
</dbReference>
<organism evidence="6 7">
    <name type="scientific">Kinneretia aquatilis</name>
    <dbReference type="NCBI Taxonomy" id="2070761"/>
    <lineage>
        <taxon>Bacteria</taxon>
        <taxon>Pseudomonadati</taxon>
        <taxon>Pseudomonadota</taxon>
        <taxon>Betaproteobacteria</taxon>
        <taxon>Burkholderiales</taxon>
        <taxon>Sphaerotilaceae</taxon>
        <taxon>Roseateles</taxon>
    </lineage>
</organism>
<evidence type="ECO:0000256" key="3">
    <source>
        <dbReference type="ARBA" id="ARBA00022801"/>
    </source>
</evidence>
<dbReference type="InterPro" id="IPR050738">
    <property type="entry name" value="Sulfatase"/>
</dbReference>
<dbReference type="PROSITE" id="PS51318">
    <property type="entry name" value="TAT"/>
    <property type="match status" value="1"/>
</dbReference>
<keyword evidence="3" id="KW-0378">Hydrolase</keyword>
<dbReference type="Proteomes" id="UP000235916">
    <property type="component" value="Unassembled WGS sequence"/>
</dbReference>
<feature type="domain" description="Sulfatase N-terminal" evidence="5">
    <location>
        <begin position="49"/>
        <end position="363"/>
    </location>
</feature>